<keyword evidence="3" id="KW-1185">Reference proteome</keyword>
<organism evidence="2 3">
    <name type="scientific">Bacillus glycinifermentans</name>
    <dbReference type="NCBI Taxonomy" id="1664069"/>
    <lineage>
        <taxon>Bacteria</taxon>
        <taxon>Bacillati</taxon>
        <taxon>Bacillota</taxon>
        <taxon>Bacilli</taxon>
        <taxon>Bacillales</taxon>
        <taxon>Bacillaceae</taxon>
        <taxon>Bacillus</taxon>
    </lineage>
</organism>
<comment type="caution">
    <text evidence="2">The sequence shown here is derived from an EMBL/GenBank/DDBJ whole genome shotgun (WGS) entry which is preliminary data.</text>
</comment>
<sequence length="58" mass="6457">MTAFVGIISIGAFLLLNPLVVLGLATSSMMLSLFSEMLLFLSGRKKYPFETKTPEKRF</sequence>
<evidence type="ECO:0008006" key="4">
    <source>
        <dbReference type="Google" id="ProtNLM"/>
    </source>
</evidence>
<keyword evidence="1" id="KW-0472">Membrane</keyword>
<protein>
    <recommendedName>
        <fullName evidence="4">Membrane transport protein MMPL domain-containing protein</fullName>
    </recommendedName>
</protein>
<gene>
    <name evidence="2" type="ORF">P8828_20500</name>
</gene>
<dbReference type="RefSeq" id="WP_156416020.1">
    <property type="nucleotide sequence ID" value="NZ_JARRTL010000027.1"/>
</dbReference>
<reference evidence="2 3" key="1">
    <citation type="submission" date="2023-03" db="EMBL/GenBank/DDBJ databases">
        <title>Agriculturally important microbes genome sequencing.</title>
        <authorList>
            <person name="Dunlap C."/>
        </authorList>
    </citation>
    <scope>NUCLEOTIDE SEQUENCE [LARGE SCALE GENOMIC DNA]</scope>
    <source>
        <strain evidence="2 3">CBP-3203</strain>
    </source>
</reference>
<proteinExistence type="predicted"/>
<dbReference type="Proteomes" id="UP001341297">
    <property type="component" value="Unassembled WGS sequence"/>
</dbReference>
<accession>A0ABU6H817</accession>
<evidence type="ECO:0000256" key="1">
    <source>
        <dbReference type="SAM" id="Phobius"/>
    </source>
</evidence>
<keyword evidence="1" id="KW-1133">Transmembrane helix</keyword>
<evidence type="ECO:0000313" key="3">
    <source>
        <dbReference type="Proteomes" id="UP001341297"/>
    </source>
</evidence>
<keyword evidence="1" id="KW-0812">Transmembrane</keyword>
<evidence type="ECO:0000313" key="2">
    <source>
        <dbReference type="EMBL" id="MEC0487138.1"/>
    </source>
</evidence>
<dbReference type="EMBL" id="JARRTL010000027">
    <property type="protein sequence ID" value="MEC0487138.1"/>
    <property type="molecule type" value="Genomic_DNA"/>
</dbReference>
<name>A0ABU6H817_9BACI</name>
<feature type="transmembrane region" description="Helical" evidence="1">
    <location>
        <begin position="6"/>
        <end position="34"/>
    </location>
</feature>